<feature type="compositionally biased region" description="Low complexity" evidence="2">
    <location>
        <begin position="28"/>
        <end position="38"/>
    </location>
</feature>
<protein>
    <recommendedName>
        <fullName evidence="5">Auxin-responsive protein</fullName>
    </recommendedName>
</protein>
<organism evidence="3">
    <name type="scientific">Oryza brachyantha</name>
    <name type="common">malo sina</name>
    <dbReference type="NCBI Taxonomy" id="4533"/>
    <lineage>
        <taxon>Eukaryota</taxon>
        <taxon>Viridiplantae</taxon>
        <taxon>Streptophyta</taxon>
        <taxon>Embryophyta</taxon>
        <taxon>Tracheophyta</taxon>
        <taxon>Spermatophyta</taxon>
        <taxon>Magnoliopsida</taxon>
        <taxon>Liliopsida</taxon>
        <taxon>Poales</taxon>
        <taxon>Poaceae</taxon>
        <taxon>BOP clade</taxon>
        <taxon>Oryzoideae</taxon>
        <taxon>Oryzeae</taxon>
        <taxon>Oryzinae</taxon>
        <taxon>Oryza</taxon>
    </lineage>
</organism>
<name>J3MZU2_ORYBR</name>
<dbReference type="Pfam" id="PF02519">
    <property type="entry name" value="Auxin_inducible"/>
    <property type="match status" value="1"/>
</dbReference>
<dbReference type="STRING" id="4533.J3MZU2"/>
<evidence type="ECO:0000313" key="3">
    <source>
        <dbReference type="EnsemblPlants" id="OB09G25210.1"/>
    </source>
</evidence>
<dbReference type="Gramene" id="OB09G25210.1">
    <property type="protein sequence ID" value="OB09G25210.1"/>
    <property type="gene ID" value="OB09G25210"/>
</dbReference>
<evidence type="ECO:0008006" key="5">
    <source>
        <dbReference type="Google" id="ProtNLM"/>
    </source>
</evidence>
<feature type="region of interest" description="Disordered" evidence="2">
    <location>
        <begin position="25"/>
        <end position="71"/>
    </location>
</feature>
<evidence type="ECO:0000256" key="2">
    <source>
        <dbReference type="SAM" id="MobiDB-lite"/>
    </source>
</evidence>
<evidence type="ECO:0000313" key="4">
    <source>
        <dbReference type="Proteomes" id="UP000006038"/>
    </source>
</evidence>
<reference evidence="3" key="2">
    <citation type="submission" date="2013-04" db="UniProtKB">
        <authorList>
            <consortium name="EnsemblPlants"/>
        </authorList>
    </citation>
    <scope>IDENTIFICATION</scope>
</reference>
<dbReference type="GO" id="GO:0009733">
    <property type="term" value="P:response to auxin"/>
    <property type="evidence" value="ECO:0007669"/>
    <property type="project" value="InterPro"/>
</dbReference>
<proteinExistence type="inferred from homology"/>
<dbReference type="PANTHER" id="PTHR31175:SF120">
    <property type="entry name" value="OS09G0547100 PROTEIN"/>
    <property type="match status" value="1"/>
</dbReference>
<dbReference type="InterPro" id="IPR003676">
    <property type="entry name" value="SAUR_fam"/>
</dbReference>
<sequence length="190" mass="19355">MAMISAKRIAQLAKKWRRMAALGRKRLTASSSSSSTATQEAHGCSTAAAAGGGAGGPAPPSPSSSSSTATQEAHGCSTAAAAVAGKGHCAIYTADGARFEVPLAYLGTAVFGELLRVSQEEYGFSGDGRIMLPCDAMVMEYVMCLLGRNASVEVEKAFLSSMVMPCHNASCVASSSSSLGAYQQLAVCSN</sequence>
<comment type="similarity">
    <text evidence="1">Belongs to the ARG7 family.</text>
</comment>
<accession>J3MZU2</accession>
<dbReference type="PANTHER" id="PTHR31175">
    <property type="entry name" value="AUXIN-RESPONSIVE FAMILY PROTEIN"/>
    <property type="match status" value="1"/>
</dbReference>
<evidence type="ECO:0000256" key="1">
    <source>
        <dbReference type="ARBA" id="ARBA00006974"/>
    </source>
</evidence>
<dbReference type="eggNOG" id="ENOG502S4GQ">
    <property type="taxonomic scope" value="Eukaryota"/>
</dbReference>
<dbReference type="OMA" id="TQEAHGC"/>
<dbReference type="AlphaFoldDB" id="J3MZU2"/>
<dbReference type="HOGENOM" id="CLU_090137_0_1_1"/>
<keyword evidence="4" id="KW-1185">Reference proteome</keyword>
<reference evidence="3" key="1">
    <citation type="journal article" date="2013" name="Nat. Commun.">
        <title>Whole-genome sequencing of Oryza brachyantha reveals mechanisms underlying Oryza genome evolution.</title>
        <authorList>
            <person name="Chen J."/>
            <person name="Huang Q."/>
            <person name="Gao D."/>
            <person name="Wang J."/>
            <person name="Lang Y."/>
            <person name="Liu T."/>
            <person name="Li B."/>
            <person name="Bai Z."/>
            <person name="Luis Goicoechea J."/>
            <person name="Liang C."/>
            <person name="Chen C."/>
            <person name="Zhang W."/>
            <person name="Sun S."/>
            <person name="Liao Y."/>
            <person name="Zhang X."/>
            <person name="Yang L."/>
            <person name="Song C."/>
            <person name="Wang M."/>
            <person name="Shi J."/>
            <person name="Liu G."/>
            <person name="Liu J."/>
            <person name="Zhou H."/>
            <person name="Zhou W."/>
            <person name="Yu Q."/>
            <person name="An N."/>
            <person name="Chen Y."/>
            <person name="Cai Q."/>
            <person name="Wang B."/>
            <person name="Liu B."/>
            <person name="Min J."/>
            <person name="Huang Y."/>
            <person name="Wu H."/>
            <person name="Li Z."/>
            <person name="Zhang Y."/>
            <person name="Yin Y."/>
            <person name="Song W."/>
            <person name="Jiang J."/>
            <person name="Jackson S.A."/>
            <person name="Wing R.A."/>
            <person name="Wang J."/>
            <person name="Chen M."/>
        </authorList>
    </citation>
    <scope>NUCLEOTIDE SEQUENCE [LARGE SCALE GENOMIC DNA]</scope>
    <source>
        <strain evidence="3">cv. IRGC 101232</strain>
    </source>
</reference>
<dbReference type="EnsemblPlants" id="OB09G25210.1">
    <property type="protein sequence ID" value="OB09G25210.1"/>
    <property type="gene ID" value="OB09G25210"/>
</dbReference>
<dbReference type="Proteomes" id="UP000006038">
    <property type="component" value="Chromosome 9"/>
</dbReference>